<keyword evidence="5" id="KW-1185">Reference proteome</keyword>
<dbReference type="InterPro" id="IPR007621">
    <property type="entry name" value="TPM_dom"/>
</dbReference>
<sequence>MTFARCVKLIITCVVVSVCVHASTTTAVTDAWTYAYDEFPNPQLDVNDCGNNGSRSWVCDPGRLLTLEEGSLYTCVTNTAVCVRVGAGGELCPSCFVRGPYGAIGGHDRRGSWKTRQVDTGQTGQLEDTTGRHWTDGAVGGHDRARQVDTGQTRQLEDTTVDALDKTIEELRTNDPCQGWVAAVAVVPSIRLKNGSIPSNSDEQLDATRRLANYLRRTSWRFGMCNNDLVIVRSHTAGKLWTSTASGVREKLTDDCVDSIFQQARNDFKEQNYATAFTILLQQYQRVQTGEKACVEGEGGGGGIGSYITPIVLGVVFSGAFLGGCVYCCTKNGRQCGGGGSGRGGGHYSGGGDYGGGGGGDCGGGGGGDGGGGGGGGD</sequence>
<dbReference type="EMBL" id="JAODUO010000039">
    <property type="protein sequence ID" value="KAK2192084.1"/>
    <property type="molecule type" value="Genomic_DNA"/>
</dbReference>
<evidence type="ECO:0000313" key="4">
    <source>
        <dbReference type="EMBL" id="KAK2192084.1"/>
    </source>
</evidence>
<feature type="domain" description="TPM" evidence="3">
    <location>
        <begin position="155"/>
        <end position="285"/>
    </location>
</feature>
<comment type="caution">
    <text evidence="4">The sequence shown here is derived from an EMBL/GenBank/DDBJ whole genome shotgun (WGS) entry which is preliminary data.</text>
</comment>
<dbReference type="Proteomes" id="UP001209878">
    <property type="component" value="Unassembled WGS sequence"/>
</dbReference>
<protein>
    <recommendedName>
        <fullName evidence="3">TPM domain-containing protein</fullName>
    </recommendedName>
</protein>
<reference evidence="4" key="1">
    <citation type="journal article" date="2023" name="Mol. Biol. Evol.">
        <title>Third-Generation Sequencing Reveals the Adaptive Role of the Epigenome in Three Deep-Sea Polychaetes.</title>
        <authorList>
            <person name="Perez M."/>
            <person name="Aroh O."/>
            <person name="Sun Y."/>
            <person name="Lan Y."/>
            <person name="Juniper S.K."/>
            <person name="Young C.R."/>
            <person name="Angers B."/>
            <person name="Qian P.Y."/>
        </authorList>
    </citation>
    <scope>NUCLEOTIDE SEQUENCE</scope>
    <source>
        <strain evidence="4">R07B-5</strain>
    </source>
</reference>
<feature type="signal peptide" evidence="2">
    <location>
        <begin position="1"/>
        <end position="22"/>
    </location>
</feature>
<dbReference type="PANTHER" id="PTHR33748:SF5">
    <property type="entry name" value="GROUND-LIKE DOMAIN-CONTAINING PROTEIN"/>
    <property type="match status" value="1"/>
</dbReference>
<feature type="chain" id="PRO_5042041370" description="TPM domain-containing protein" evidence="2">
    <location>
        <begin position="23"/>
        <end position="378"/>
    </location>
</feature>
<keyword evidence="2" id="KW-0732">Signal</keyword>
<evidence type="ECO:0000256" key="2">
    <source>
        <dbReference type="SAM" id="SignalP"/>
    </source>
</evidence>
<evidence type="ECO:0000313" key="5">
    <source>
        <dbReference type="Proteomes" id="UP001209878"/>
    </source>
</evidence>
<dbReference type="Gene3D" id="3.10.310.50">
    <property type="match status" value="1"/>
</dbReference>
<proteinExistence type="predicted"/>
<dbReference type="PANTHER" id="PTHR33748">
    <property type="entry name" value="PROTEIN CBG04600"/>
    <property type="match status" value="1"/>
</dbReference>
<feature type="compositionally biased region" description="Basic and acidic residues" evidence="1">
    <location>
        <begin position="129"/>
        <end position="147"/>
    </location>
</feature>
<evidence type="ECO:0000259" key="3">
    <source>
        <dbReference type="Pfam" id="PF04536"/>
    </source>
</evidence>
<feature type="region of interest" description="Disordered" evidence="1">
    <location>
        <begin position="108"/>
        <end position="152"/>
    </location>
</feature>
<evidence type="ECO:0000256" key="1">
    <source>
        <dbReference type="SAM" id="MobiDB-lite"/>
    </source>
</evidence>
<gene>
    <name evidence="4" type="ORF">NP493_39g03012</name>
</gene>
<dbReference type="Pfam" id="PF04536">
    <property type="entry name" value="TPM_phosphatase"/>
    <property type="match status" value="1"/>
</dbReference>
<organism evidence="4 5">
    <name type="scientific">Ridgeia piscesae</name>
    <name type="common">Tubeworm</name>
    <dbReference type="NCBI Taxonomy" id="27915"/>
    <lineage>
        <taxon>Eukaryota</taxon>
        <taxon>Metazoa</taxon>
        <taxon>Spiralia</taxon>
        <taxon>Lophotrochozoa</taxon>
        <taxon>Annelida</taxon>
        <taxon>Polychaeta</taxon>
        <taxon>Sedentaria</taxon>
        <taxon>Canalipalpata</taxon>
        <taxon>Sabellida</taxon>
        <taxon>Siboglinidae</taxon>
        <taxon>Ridgeia</taxon>
    </lineage>
</organism>
<dbReference type="AlphaFoldDB" id="A0AAD9UJS1"/>
<dbReference type="GO" id="GO:0016020">
    <property type="term" value="C:membrane"/>
    <property type="evidence" value="ECO:0007669"/>
    <property type="project" value="TreeGrafter"/>
</dbReference>
<accession>A0AAD9UJS1</accession>
<name>A0AAD9UJS1_RIDPI</name>
<feature type="compositionally biased region" description="Polar residues" evidence="1">
    <location>
        <begin position="114"/>
        <end position="128"/>
    </location>
</feature>